<protein>
    <submittedName>
        <fullName evidence="2">Uncharacterized protein</fullName>
    </submittedName>
</protein>
<feature type="region of interest" description="Disordered" evidence="1">
    <location>
        <begin position="108"/>
        <end position="137"/>
    </location>
</feature>
<evidence type="ECO:0000256" key="1">
    <source>
        <dbReference type="SAM" id="MobiDB-lite"/>
    </source>
</evidence>
<dbReference type="Proteomes" id="UP000031967">
    <property type="component" value="Unassembled WGS sequence"/>
</dbReference>
<gene>
    <name evidence="2" type="ORF">SD70_02540</name>
</gene>
<feature type="compositionally biased region" description="Acidic residues" evidence="1">
    <location>
        <begin position="123"/>
        <end position="137"/>
    </location>
</feature>
<accession>A0ABR5AMB8</accession>
<organism evidence="2 3">
    <name type="scientific">Gordoniibacillus kamchatkensis</name>
    <dbReference type="NCBI Taxonomy" id="1590651"/>
    <lineage>
        <taxon>Bacteria</taxon>
        <taxon>Bacillati</taxon>
        <taxon>Bacillota</taxon>
        <taxon>Bacilli</taxon>
        <taxon>Bacillales</taxon>
        <taxon>Paenibacillaceae</taxon>
        <taxon>Gordoniibacillus</taxon>
    </lineage>
</organism>
<comment type="caution">
    <text evidence="2">The sequence shown here is derived from an EMBL/GenBank/DDBJ whole genome shotgun (WGS) entry which is preliminary data.</text>
</comment>
<evidence type="ECO:0000313" key="2">
    <source>
        <dbReference type="EMBL" id="KIL42081.1"/>
    </source>
</evidence>
<keyword evidence="3" id="KW-1185">Reference proteome</keyword>
<proteinExistence type="predicted"/>
<evidence type="ECO:0000313" key="3">
    <source>
        <dbReference type="Proteomes" id="UP000031967"/>
    </source>
</evidence>
<sequence>MWQENKRKWAKIDCKSYRYLYRVKYNVPRLPVEQTNNLTEYEFEYEFLLSEAHQNWLEEARNMQPLQQDDGKFSRAFSMDKDEYEHIVSLAQQNEFIDFEIPRNAPEGRRMSESALGISPSEADFEPVNLEEEFSDN</sequence>
<reference evidence="2 3" key="1">
    <citation type="submission" date="2014-12" db="EMBL/GenBank/DDBJ databases">
        <title>Draft genome sequence of Paenibacillus kamchatkensis strain B-2647.</title>
        <authorList>
            <person name="Karlyshev A.V."/>
            <person name="Kudryashova E.B."/>
        </authorList>
    </citation>
    <scope>NUCLEOTIDE SEQUENCE [LARGE SCALE GENOMIC DNA]</scope>
    <source>
        <strain evidence="2 3">VKM B-2647</strain>
    </source>
</reference>
<name>A0ABR5AMB8_9BACL</name>
<dbReference type="EMBL" id="JXAK01000003">
    <property type="protein sequence ID" value="KIL42081.1"/>
    <property type="molecule type" value="Genomic_DNA"/>
</dbReference>